<evidence type="ECO:0000313" key="3">
    <source>
        <dbReference type="Proteomes" id="UP000254866"/>
    </source>
</evidence>
<dbReference type="GeneID" id="43598426"/>
<evidence type="ECO:0000313" key="2">
    <source>
        <dbReference type="EMBL" id="RDL38144.1"/>
    </source>
</evidence>
<dbReference type="Proteomes" id="UP000254866">
    <property type="component" value="Unassembled WGS sequence"/>
</dbReference>
<dbReference type="PANTHER" id="PTHR40628">
    <property type="entry name" value="CHROMO DOMAIN-CONTAINING PROTEIN"/>
    <property type="match status" value="1"/>
</dbReference>
<accession>A0A370TRL7</accession>
<dbReference type="RefSeq" id="XP_031870800.1">
    <property type="nucleotide sequence ID" value="XM_032014200.1"/>
</dbReference>
<keyword evidence="3" id="KW-1185">Reference proteome</keyword>
<proteinExistence type="predicted"/>
<gene>
    <name evidence="2" type="ORF">BP5553_05577</name>
</gene>
<comment type="caution">
    <text evidence="2">The sequence shown here is derived from an EMBL/GenBank/DDBJ whole genome shotgun (WGS) entry which is preliminary data.</text>
</comment>
<dbReference type="EMBL" id="NPIC01000003">
    <property type="protein sequence ID" value="RDL38144.1"/>
    <property type="molecule type" value="Genomic_DNA"/>
</dbReference>
<dbReference type="AlphaFoldDB" id="A0A370TRL7"/>
<protein>
    <submittedName>
        <fullName evidence="2">Uncharacterized protein</fullName>
    </submittedName>
</protein>
<reference evidence="2 3" key="1">
    <citation type="journal article" date="2018" name="IMA Fungus">
        <title>IMA Genome-F 9: Draft genome sequence of Annulohypoxylon stygium, Aspergillus mulundensis, Berkeleyomyces basicola (syn. Thielaviopsis basicola), Ceratocystis smalleyi, two Cercospora beticola strains, Coleophoma cylindrospora, Fusarium fracticaudum, Phialophora cf. hyalina, and Morchella septimelata.</title>
        <authorList>
            <person name="Wingfield B.D."/>
            <person name="Bills G.F."/>
            <person name="Dong Y."/>
            <person name="Huang W."/>
            <person name="Nel W.J."/>
            <person name="Swalarsk-Parry B.S."/>
            <person name="Vaghefi N."/>
            <person name="Wilken P.M."/>
            <person name="An Z."/>
            <person name="de Beer Z.W."/>
            <person name="De Vos L."/>
            <person name="Chen L."/>
            <person name="Duong T.A."/>
            <person name="Gao Y."/>
            <person name="Hammerbacher A."/>
            <person name="Kikkert J.R."/>
            <person name="Li Y."/>
            <person name="Li H."/>
            <person name="Li K."/>
            <person name="Li Q."/>
            <person name="Liu X."/>
            <person name="Ma X."/>
            <person name="Naidoo K."/>
            <person name="Pethybridge S.J."/>
            <person name="Sun J."/>
            <person name="Steenkamp E.T."/>
            <person name="van der Nest M.A."/>
            <person name="van Wyk S."/>
            <person name="Wingfield M.J."/>
            <person name="Xiong C."/>
            <person name="Yue Q."/>
            <person name="Zhang X."/>
        </authorList>
    </citation>
    <scope>NUCLEOTIDE SEQUENCE [LARGE SCALE GENOMIC DNA]</scope>
    <source>
        <strain evidence="2 3">BP 5553</strain>
    </source>
</reference>
<organism evidence="2 3">
    <name type="scientific">Venustampulla echinocandica</name>
    <dbReference type="NCBI Taxonomy" id="2656787"/>
    <lineage>
        <taxon>Eukaryota</taxon>
        <taxon>Fungi</taxon>
        <taxon>Dikarya</taxon>
        <taxon>Ascomycota</taxon>
        <taxon>Pezizomycotina</taxon>
        <taxon>Leotiomycetes</taxon>
        <taxon>Helotiales</taxon>
        <taxon>Pleuroascaceae</taxon>
        <taxon>Venustampulla</taxon>
    </lineage>
</organism>
<feature type="compositionally biased region" description="Acidic residues" evidence="1">
    <location>
        <begin position="203"/>
        <end position="217"/>
    </location>
</feature>
<dbReference type="OrthoDB" id="4232400at2759"/>
<sequence length="364" mass="41149">MAMSMSPHSPMCPDWVFSNNSDVSIAKDRGWFTSYTPFASRLMNGDLAVIGIGSVEIPVRLRSNRTDKRHGTIRINEVLHVPTAVCNILGRGDFLDTYSISTLDGVKDKMGRTAACFDKEKRLFCLKLSGRPVGARYHANKPYTATEKAWLKQHYKDEYHFLQQHSLSIYKDEDREEGRAIVRSFIAAEAEGSAGTEGALDSNTEDDGSLPDLLSQDDVDDDDANSLLLELEEDPMSHLADYYFTGKQLDWIKEHYKHSGNFLLCYGLKAFDEEDCREGKAILEAIMDDEDDGDSDDANSFLDELEDDPMSHLADYNFTEKQLGWIKKHYGHSGNFLLNHGLKPFDDNDCREGRAILEVMMEDD</sequence>
<feature type="region of interest" description="Disordered" evidence="1">
    <location>
        <begin position="193"/>
        <end position="217"/>
    </location>
</feature>
<name>A0A370TRL7_9HELO</name>
<evidence type="ECO:0000256" key="1">
    <source>
        <dbReference type="SAM" id="MobiDB-lite"/>
    </source>
</evidence>
<dbReference type="PANTHER" id="PTHR40628:SF1">
    <property type="entry name" value="CHROMO DOMAIN-CONTAINING PROTEIN"/>
    <property type="match status" value="1"/>
</dbReference>